<dbReference type="EMBL" id="CP036316">
    <property type="protein sequence ID" value="QDT65979.1"/>
    <property type="molecule type" value="Genomic_DNA"/>
</dbReference>
<evidence type="ECO:0000313" key="3">
    <source>
        <dbReference type="EMBL" id="QDT65979.1"/>
    </source>
</evidence>
<gene>
    <name evidence="3" type="ORF">V22_32430</name>
</gene>
<feature type="domain" description="Pyrrolo-quinoline quinone repeat" evidence="2">
    <location>
        <begin position="117"/>
        <end position="365"/>
    </location>
</feature>
<dbReference type="Proteomes" id="UP000319976">
    <property type="component" value="Chromosome"/>
</dbReference>
<keyword evidence="1" id="KW-0732">Signal</keyword>
<sequence precursor="true">MTAYRPAALVFALCLAPSILFAEGLPTEAASNWHRWRGPNGDGSAVSSANPPIEWSDTENVKWKTKIPGSSYATPIVWGDRIYMLTAVDTGRKPEQPIEPVSGFQSAAMPTTLFDFKVLALDRSTGKVVGDVTCATEVPHEPGHNSSAYVASSAITDGEHIYAFFGSRGLFCLDVNGKILWKKDFGQQKTRAAFGEGATPALYGNTIVVPWDHEGPDFIVALDTKTGDEKWRVDRDEQTTWVTPLIYPYNGRVQVIMNATNRTRSYDLESGEQIWECGGQASNPIATPVTDGENVYCMTGYRGYAVVAIPLDAEGDITGSEKVAWSTDFSGPYVSSPVLYEGALYFPKSRDAILTVLEAKTGEPIVKQMRLPGIDTTYASLAAANGHVYVCGRNGTTLVLKHGNNPEIIAENKLPGGIDASPAIVGNELFLKAGEYLYCLAE</sequence>
<protein>
    <submittedName>
        <fullName evidence="3">Outer membrane biogenesis protein BamB</fullName>
    </submittedName>
</protein>
<dbReference type="InterPro" id="IPR011047">
    <property type="entry name" value="Quinoprotein_ADH-like_sf"/>
</dbReference>
<keyword evidence="4" id="KW-1185">Reference proteome</keyword>
<dbReference type="KEGG" id="chya:V22_32430"/>
<dbReference type="Gene3D" id="2.130.10.10">
    <property type="entry name" value="YVTN repeat-like/Quinoprotein amine dehydrogenase"/>
    <property type="match status" value="1"/>
</dbReference>
<name>A0A517TC77_9PLAN</name>
<reference evidence="3 4" key="1">
    <citation type="submission" date="2019-02" db="EMBL/GenBank/DDBJ databases">
        <title>Deep-cultivation of Planctomycetes and their phenomic and genomic characterization uncovers novel biology.</title>
        <authorList>
            <person name="Wiegand S."/>
            <person name="Jogler M."/>
            <person name="Boedeker C."/>
            <person name="Pinto D."/>
            <person name="Vollmers J."/>
            <person name="Rivas-Marin E."/>
            <person name="Kohn T."/>
            <person name="Peeters S.H."/>
            <person name="Heuer A."/>
            <person name="Rast P."/>
            <person name="Oberbeckmann S."/>
            <person name="Bunk B."/>
            <person name="Jeske O."/>
            <person name="Meyerdierks A."/>
            <person name="Storesund J.E."/>
            <person name="Kallscheuer N."/>
            <person name="Luecker S."/>
            <person name="Lage O.M."/>
            <person name="Pohl T."/>
            <person name="Merkel B.J."/>
            <person name="Hornburger P."/>
            <person name="Mueller R.-W."/>
            <person name="Bruemmer F."/>
            <person name="Labrenz M."/>
            <person name="Spormann A.M."/>
            <person name="Op den Camp H."/>
            <person name="Overmann J."/>
            <person name="Amann R."/>
            <person name="Jetten M.S.M."/>
            <person name="Mascher T."/>
            <person name="Medema M.H."/>
            <person name="Devos D.P."/>
            <person name="Kaster A.-K."/>
            <person name="Ovreas L."/>
            <person name="Rohde M."/>
            <person name="Galperin M.Y."/>
            <person name="Jogler C."/>
        </authorList>
    </citation>
    <scope>NUCLEOTIDE SEQUENCE [LARGE SCALE GENOMIC DNA]</scope>
    <source>
        <strain evidence="3 4">V22</strain>
    </source>
</reference>
<dbReference type="PANTHER" id="PTHR34512">
    <property type="entry name" value="CELL SURFACE PROTEIN"/>
    <property type="match status" value="1"/>
</dbReference>
<dbReference type="SMART" id="SM00564">
    <property type="entry name" value="PQQ"/>
    <property type="match status" value="2"/>
</dbReference>
<evidence type="ECO:0000313" key="4">
    <source>
        <dbReference type="Proteomes" id="UP000319976"/>
    </source>
</evidence>
<dbReference type="Gene3D" id="2.40.10.480">
    <property type="match status" value="1"/>
</dbReference>
<evidence type="ECO:0000256" key="1">
    <source>
        <dbReference type="SAM" id="SignalP"/>
    </source>
</evidence>
<feature type="chain" id="PRO_5022035078" evidence="1">
    <location>
        <begin position="23"/>
        <end position="442"/>
    </location>
</feature>
<dbReference type="AlphaFoldDB" id="A0A517TC77"/>
<dbReference type="InterPro" id="IPR018391">
    <property type="entry name" value="PQQ_b-propeller_rpt"/>
</dbReference>
<dbReference type="PANTHER" id="PTHR34512:SF30">
    <property type="entry name" value="OUTER MEMBRANE PROTEIN ASSEMBLY FACTOR BAMB"/>
    <property type="match status" value="1"/>
</dbReference>
<feature type="signal peptide" evidence="1">
    <location>
        <begin position="1"/>
        <end position="22"/>
    </location>
</feature>
<organism evidence="3 4">
    <name type="scientific">Calycomorphotria hydatis</name>
    <dbReference type="NCBI Taxonomy" id="2528027"/>
    <lineage>
        <taxon>Bacteria</taxon>
        <taxon>Pseudomonadati</taxon>
        <taxon>Planctomycetota</taxon>
        <taxon>Planctomycetia</taxon>
        <taxon>Planctomycetales</taxon>
        <taxon>Planctomycetaceae</taxon>
        <taxon>Calycomorphotria</taxon>
    </lineage>
</organism>
<proteinExistence type="predicted"/>
<dbReference type="RefSeq" id="WP_197439663.1">
    <property type="nucleotide sequence ID" value="NZ_CP036316.1"/>
</dbReference>
<dbReference type="SUPFAM" id="SSF50998">
    <property type="entry name" value="Quinoprotein alcohol dehydrogenase-like"/>
    <property type="match status" value="1"/>
</dbReference>
<dbReference type="InterPro" id="IPR002372">
    <property type="entry name" value="PQQ_rpt_dom"/>
</dbReference>
<dbReference type="InterPro" id="IPR015943">
    <property type="entry name" value="WD40/YVTN_repeat-like_dom_sf"/>
</dbReference>
<evidence type="ECO:0000259" key="2">
    <source>
        <dbReference type="Pfam" id="PF13360"/>
    </source>
</evidence>
<dbReference type="Pfam" id="PF13360">
    <property type="entry name" value="PQQ_2"/>
    <property type="match status" value="1"/>
</dbReference>
<accession>A0A517TC77</accession>